<comment type="caution">
    <text evidence="9">The sequence shown here is derived from an EMBL/GenBank/DDBJ whole genome shotgun (WGS) entry which is preliminary data.</text>
</comment>
<name>A0A2N5WYY6_9GAMM</name>
<organism evidence="9 10">
    <name type="scientific">Pseudohalioglobus lutimaris</name>
    <dbReference type="NCBI Taxonomy" id="1737061"/>
    <lineage>
        <taxon>Bacteria</taxon>
        <taxon>Pseudomonadati</taxon>
        <taxon>Pseudomonadota</taxon>
        <taxon>Gammaproteobacteria</taxon>
        <taxon>Cellvibrionales</taxon>
        <taxon>Halieaceae</taxon>
        <taxon>Pseudohalioglobus</taxon>
    </lineage>
</organism>
<evidence type="ECO:0000256" key="5">
    <source>
        <dbReference type="HAMAP-Rule" id="MF_01334"/>
    </source>
</evidence>
<dbReference type="Pfam" id="PF14693">
    <property type="entry name" value="Ribosomal_TL5_C"/>
    <property type="match status" value="1"/>
</dbReference>
<evidence type="ECO:0000259" key="8">
    <source>
        <dbReference type="Pfam" id="PF14693"/>
    </source>
</evidence>
<keyword evidence="3 5" id="KW-0689">Ribosomal protein</keyword>
<dbReference type="Gene3D" id="2.170.120.20">
    <property type="entry name" value="Ribosomal protein L25, beta domain"/>
    <property type="match status" value="1"/>
</dbReference>
<evidence type="ECO:0000313" key="9">
    <source>
        <dbReference type="EMBL" id="PLW67438.1"/>
    </source>
</evidence>
<comment type="subunit">
    <text evidence="5">Part of the 50S ribosomal subunit; part of the 5S rRNA/L5/L18/L25 subcomplex. Contacts the 5S rRNA. Binds to the 5S rRNA independently of L5 and L18.</text>
</comment>
<dbReference type="GO" id="GO:0003735">
    <property type="term" value="F:structural constituent of ribosome"/>
    <property type="evidence" value="ECO:0007669"/>
    <property type="project" value="InterPro"/>
</dbReference>
<dbReference type="InterPro" id="IPR037121">
    <property type="entry name" value="Ribosomal_bL25_C"/>
</dbReference>
<comment type="similarity">
    <text evidence="5">Belongs to the bacterial ribosomal protein bL25 family. CTC subfamily.</text>
</comment>
<dbReference type="EMBL" id="PKUS01000029">
    <property type="protein sequence ID" value="PLW67438.1"/>
    <property type="molecule type" value="Genomic_DNA"/>
</dbReference>
<evidence type="ECO:0000256" key="6">
    <source>
        <dbReference type="SAM" id="MobiDB-lite"/>
    </source>
</evidence>
<evidence type="ECO:0000256" key="3">
    <source>
        <dbReference type="ARBA" id="ARBA00022980"/>
    </source>
</evidence>
<keyword evidence="2 5" id="KW-0694">RNA-binding</keyword>
<dbReference type="RefSeq" id="WP_075998714.1">
    <property type="nucleotide sequence ID" value="NZ_PKUS01000029.1"/>
</dbReference>
<evidence type="ECO:0000313" key="10">
    <source>
        <dbReference type="Proteomes" id="UP000235005"/>
    </source>
</evidence>
<dbReference type="GO" id="GO:0008097">
    <property type="term" value="F:5S rRNA binding"/>
    <property type="evidence" value="ECO:0007669"/>
    <property type="project" value="InterPro"/>
</dbReference>
<keyword evidence="10" id="KW-1185">Reference proteome</keyword>
<dbReference type="OrthoDB" id="9806411at2"/>
<dbReference type="Proteomes" id="UP000235005">
    <property type="component" value="Unassembled WGS sequence"/>
</dbReference>
<dbReference type="InterPro" id="IPR029751">
    <property type="entry name" value="Ribosomal_L25_dom"/>
</dbReference>
<feature type="compositionally biased region" description="Acidic residues" evidence="6">
    <location>
        <begin position="198"/>
        <end position="221"/>
    </location>
</feature>
<protein>
    <recommendedName>
        <fullName evidence="5">Large ribosomal subunit protein bL25</fullName>
    </recommendedName>
    <alternativeName>
        <fullName evidence="5">General stress protein CTC</fullName>
    </alternativeName>
</protein>
<dbReference type="GO" id="GO:0006412">
    <property type="term" value="P:translation"/>
    <property type="evidence" value="ECO:0007669"/>
    <property type="project" value="UniProtKB-UniRule"/>
</dbReference>
<feature type="domain" description="Large ribosomal subunit protein bL25 L25" evidence="7">
    <location>
        <begin position="8"/>
        <end position="95"/>
    </location>
</feature>
<dbReference type="Pfam" id="PF01386">
    <property type="entry name" value="Ribosomal_L25p"/>
    <property type="match status" value="1"/>
</dbReference>
<dbReference type="HAMAP" id="MF_01334">
    <property type="entry name" value="Ribosomal_bL25_CTC"/>
    <property type="match status" value="1"/>
</dbReference>
<dbReference type="PANTHER" id="PTHR33284">
    <property type="entry name" value="RIBOSOMAL PROTEIN L25/GLN-TRNA SYNTHETASE, ANTI-CODON-BINDING DOMAIN-CONTAINING PROTEIN"/>
    <property type="match status" value="1"/>
</dbReference>
<accession>A0A2N5WYY6</accession>
<dbReference type="GO" id="GO:0022625">
    <property type="term" value="C:cytosolic large ribosomal subunit"/>
    <property type="evidence" value="ECO:0007669"/>
    <property type="project" value="TreeGrafter"/>
</dbReference>
<comment type="function">
    <text evidence="5">This is one of the proteins that binds to the 5S RNA in the ribosome where it forms part of the central protuberance.</text>
</comment>
<keyword evidence="1 5" id="KW-0699">rRNA-binding</keyword>
<dbReference type="SUPFAM" id="SSF50715">
    <property type="entry name" value="Ribosomal protein L25-like"/>
    <property type="match status" value="1"/>
</dbReference>
<feature type="domain" description="Large ribosomal subunit protein bL25 beta" evidence="8">
    <location>
        <begin position="104"/>
        <end position="194"/>
    </location>
</feature>
<dbReference type="NCBIfam" id="NF004612">
    <property type="entry name" value="PRK05943.1"/>
    <property type="match status" value="1"/>
</dbReference>
<dbReference type="CDD" id="cd00495">
    <property type="entry name" value="Ribosomal_L25_TL5_CTC"/>
    <property type="match status" value="1"/>
</dbReference>
<dbReference type="AlphaFoldDB" id="A0A2N5WYY6"/>
<dbReference type="NCBIfam" id="NF004130">
    <property type="entry name" value="PRK05618.1-5"/>
    <property type="match status" value="1"/>
</dbReference>
<dbReference type="NCBIfam" id="TIGR00731">
    <property type="entry name" value="bL25_bact_ctc"/>
    <property type="match status" value="1"/>
</dbReference>
<keyword evidence="4 5" id="KW-0687">Ribonucleoprotein</keyword>
<gene>
    <name evidence="5" type="primary">rplY</name>
    <name evidence="5" type="synonym">ctc</name>
    <name evidence="9" type="ORF">C0039_16995</name>
</gene>
<proteinExistence type="inferred from homology"/>
<dbReference type="InterPro" id="IPR001021">
    <property type="entry name" value="Ribosomal_bL25_long"/>
</dbReference>
<feature type="region of interest" description="Disordered" evidence="6">
    <location>
        <begin position="192"/>
        <end position="221"/>
    </location>
</feature>
<dbReference type="Gene3D" id="2.40.240.10">
    <property type="entry name" value="Ribosomal Protein L25, Chain P"/>
    <property type="match status" value="1"/>
</dbReference>
<dbReference type="InterPro" id="IPR020930">
    <property type="entry name" value="Ribosomal_uL5_bac-type"/>
</dbReference>
<dbReference type="InterPro" id="IPR020056">
    <property type="entry name" value="Rbsml_bL25/Gln-tRNA_synth_N"/>
</dbReference>
<dbReference type="PANTHER" id="PTHR33284:SF1">
    <property type="entry name" value="RIBOSOMAL PROTEIN L25_GLN-TRNA SYNTHETASE, ANTI-CODON-BINDING DOMAIN-CONTAINING PROTEIN"/>
    <property type="match status" value="1"/>
</dbReference>
<dbReference type="InterPro" id="IPR011035">
    <property type="entry name" value="Ribosomal_bL25/Gln-tRNA_synth"/>
</dbReference>
<evidence type="ECO:0000256" key="2">
    <source>
        <dbReference type="ARBA" id="ARBA00022884"/>
    </source>
</evidence>
<evidence type="ECO:0000256" key="4">
    <source>
        <dbReference type="ARBA" id="ARBA00023274"/>
    </source>
</evidence>
<dbReference type="NCBIfam" id="NF004128">
    <property type="entry name" value="PRK05618.1-2"/>
    <property type="match status" value="1"/>
</dbReference>
<evidence type="ECO:0000256" key="1">
    <source>
        <dbReference type="ARBA" id="ARBA00022730"/>
    </source>
</evidence>
<evidence type="ECO:0000259" key="7">
    <source>
        <dbReference type="Pfam" id="PF01386"/>
    </source>
</evidence>
<reference evidence="9 10" key="1">
    <citation type="submission" date="2018-01" db="EMBL/GenBank/DDBJ databases">
        <title>The draft genome sequence of Halioglobus lutimaris HF004.</title>
        <authorList>
            <person name="Du Z.-J."/>
            <person name="Shi M.-J."/>
        </authorList>
    </citation>
    <scope>NUCLEOTIDE SEQUENCE [LARGE SCALE GENOMIC DNA]</scope>
    <source>
        <strain evidence="9 10">HF004</strain>
    </source>
</reference>
<sequence length="221" mass="24153">MSDQFEVHAELREDMGKGASRRLRRFADKIPAIIYGGDKDPQPLTIIRKDLEKSLENEAFYSHVLSVKVGGEDQQAILKDLQRHPAKNYVMHADFLRVSAKVALKVNVPIHFLNEETCKGVKIEGGIIQHQATDIEVSCLPAAIPEYIEVDMLDVEIGQIVHLSDITLPEGVTSTALALGEDHDLAIASVIAPKGGSTDEDEEVVADDAGEDEAAEDDSED</sequence>
<dbReference type="InterPro" id="IPR020057">
    <property type="entry name" value="Ribosomal_bL25_b-dom"/>
</dbReference>